<dbReference type="SUPFAM" id="SSF56300">
    <property type="entry name" value="Metallo-dependent phosphatases"/>
    <property type="match status" value="1"/>
</dbReference>
<proteinExistence type="predicted"/>
<evidence type="ECO:0008006" key="3">
    <source>
        <dbReference type="Google" id="ProtNLM"/>
    </source>
</evidence>
<dbReference type="EMBL" id="QKWW01000120">
    <property type="protein sequence ID" value="PZT52204.1"/>
    <property type="molecule type" value="Genomic_DNA"/>
</dbReference>
<evidence type="ECO:0000313" key="1">
    <source>
        <dbReference type="EMBL" id="PZT52204.1"/>
    </source>
</evidence>
<protein>
    <recommendedName>
        <fullName evidence="3">Serine/threonine protein phosphatase</fullName>
    </recommendedName>
</protein>
<sequence>MSINPFLTDWRNTSESDFFWIREQFYKNHTNLNKKVVFGHTPTVHLHESSDIWFDSKGDKIGIDGACAYGKQLNLLEITEEGLYIQHSAQKGEKYEL</sequence>
<organism evidence="1 2">
    <name type="scientific">Paenibacillus silvae</name>
    <dbReference type="NCBI Taxonomy" id="1325358"/>
    <lineage>
        <taxon>Bacteria</taxon>
        <taxon>Bacillati</taxon>
        <taxon>Bacillota</taxon>
        <taxon>Bacilli</taxon>
        <taxon>Bacillales</taxon>
        <taxon>Paenibacillaceae</taxon>
        <taxon>Paenibacillus</taxon>
    </lineage>
</organism>
<accession>A0A2W6N8G1</accession>
<comment type="caution">
    <text evidence="1">The sequence shown here is derived from an EMBL/GenBank/DDBJ whole genome shotgun (WGS) entry which is preliminary data.</text>
</comment>
<dbReference type="Proteomes" id="UP000249204">
    <property type="component" value="Unassembled WGS sequence"/>
</dbReference>
<evidence type="ECO:0000313" key="2">
    <source>
        <dbReference type="Proteomes" id="UP000249204"/>
    </source>
</evidence>
<name>A0A2W6N8G1_9BACL</name>
<dbReference type="InterPro" id="IPR029052">
    <property type="entry name" value="Metallo-depent_PP-like"/>
</dbReference>
<gene>
    <name evidence="1" type="ORF">DN757_28600</name>
</gene>
<dbReference type="AlphaFoldDB" id="A0A2W6N8G1"/>
<reference evidence="1 2" key="1">
    <citation type="submission" date="2018-06" db="EMBL/GenBank/DDBJ databases">
        <title>Isolation of heavy metals resistant Paenibacillus silvae NC2 from Gold-Copper mine in ZiJin, China.</title>
        <authorList>
            <person name="Xu J."/>
            <person name="Mazhar H.S."/>
            <person name="Rensing C."/>
        </authorList>
    </citation>
    <scope>NUCLEOTIDE SEQUENCE [LARGE SCALE GENOMIC DNA]</scope>
    <source>
        <strain evidence="1 2">NC2</strain>
    </source>
</reference>
<dbReference type="Gene3D" id="3.60.21.10">
    <property type="match status" value="1"/>
</dbReference>
<dbReference type="RefSeq" id="WP_111273557.1">
    <property type="nucleotide sequence ID" value="NZ_QKWW01000120.1"/>
</dbReference>